<dbReference type="RefSeq" id="WP_184919768.1">
    <property type="nucleotide sequence ID" value="NZ_JACHMO010000001.1"/>
</dbReference>
<comment type="caution">
    <text evidence="2">The sequence shown here is derived from an EMBL/GenBank/DDBJ whole genome shotgun (WGS) entry which is preliminary data.</text>
</comment>
<dbReference type="PANTHER" id="PTHR12110:SF52">
    <property type="entry name" value="XYLOSE ISOMERASE"/>
    <property type="match status" value="1"/>
</dbReference>
<dbReference type="InterPro" id="IPR050312">
    <property type="entry name" value="IolE/XylAMocC-like"/>
</dbReference>
<proteinExistence type="predicted"/>
<feature type="domain" description="Xylose isomerase-like TIM barrel" evidence="1">
    <location>
        <begin position="22"/>
        <end position="273"/>
    </location>
</feature>
<dbReference type="InterPro" id="IPR013022">
    <property type="entry name" value="Xyl_isomerase-like_TIM-brl"/>
</dbReference>
<sequence>MTFRLGYGTNGFANHRLDDALAMIADLGYTGVALTLDHFHLDPFAPDLARRVDQVAARLDGLGLGVVVETGARYLLDPRRKHHPTLVSEAQEVRVDFLIRALRVAADLGADCVSFWSGIVPAGVDDEEAWQRMRAGVTAALDGAVQHGVPLALEPEPGMLVERLDQALRLREELGSPDLLGITLDVGHCVAVEPEDAADCIRRAGDLLLNVQLDDMLPGVHEHLEFGDGDLDLPATLAALAEIDYTGLAAVELPRHSHAAPDVARRAMSALRAALPGSGAGLAESGAVSPELGAALPEPGGVSAELGVVLPVSAESWLAEAERAVLADPASIGVLFPAVGREVGRTPVRGESDPLGVVHGTVDDVARTKLLVALASAVGPAELATELTSLYHHGDDAERRGVLRALASIGDRVPTVGVELVKDALRSNDTRLVAAALGPFAAEHLDLHSWRHGVLKCLFLGIPLTAVAGLDQRVDEELVRMVAAFADERRAAGRAVPDDALDLLRSEP</sequence>
<dbReference type="PANTHER" id="PTHR12110">
    <property type="entry name" value="HYDROXYPYRUVATE ISOMERASE"/>
    <property type="match status" value="1"/>
</dbReference>
<evidence type="ECO:0000313" key="2">
    <source>
        <dbReference type="EMBL" id="MBB5802826.1"/>
    </source>
</evidence>
<dbReference type="SUPFAM" id="SSF51658">
    <property type="entry name" value="Xylose isomerase-like"/>
    <property type="match status" value="1"/>
</dbReference>
<dbReference type="Gene3D" id="3.20.20.150">
    <property type="entry name" value="Divalent-metal-dependent TIM barrel enzymes"/>
    <property type="match status" value="1"/>
</dbReference>
<gene>
    <name evidence="2" type="ORF">F4560_002594</name>
</gene>
<dbReference type="Proteomes" id="UP000552097">
    <property type="component" value="Unassembled WGS sequence"/>
</dbReference>
<keyword evidence="3" id="KW-1185">Reference proteome</keyword>
<keyword evidence="2" id="KW-0413">Isomerase</keyword>
<dbReference type="NCBIfam" id="NF035938">
    <property type="entry name" value="EboA_domain"/>
    <property type="match status" value="1"/>
</dbReference>
<dbReference type="InterPro" id="IPR036237">
    <property type="entry name" value="Xyl_isomerase-like_sf"/>
</dbReference>
<accession>A0A7W9M0F9</accession>
<name>A0A7W9M0F9_9PSEU</name>
<dbReference type="EMBL" id="JACHMO010000001">
    <property type="protein sequence ID" value="MBB5802826.1"/>
    <property type="molecule type" value="Genomic_DNA"/>
</dbReference>
<reference evidence="2 3" key="1">
    <citation type="submission" date="2020-08" db="EMBL/GenBank/DDBJ databases">
        <title>Sequencing the genomes of 1000 actinobacteria strains.</title>
        <authorList>
            <person name="Klenk H.-P."/>
        </authorList>
    </citation>
    <scope>NUCLEOTIDE SEQUENCE [LARGE SCALE GENOMIC DNA]</scope>
    <source>
        <strain evidence="2 3">DSM 45486</strain>
    </source>
</reference>
<organism evidence="2 3">
    <name type="scientific">Saccharothrix ecbatanensis</name>
    <dbReference type="NCBI Taxonomy" id="1105145"/>
    <lineage>
        <taxon>Bacteria</taxon>
        <taxon>Bacillati</taxon>
        <taxon>Actinomycetota</taxon>
        <taxon>Actinomycetes</taxon>
        <taxon>Pseudonocardiales</taxon>
        <taxon>Pseudonocardiaceae</taxon>
        <taxon>Saccharothrix</taxon>
    </lineage>
</organism>
<dbReference type="Pfam" id="PF01261">
    <property type="entry name" value="AP_endonuc_2"/>
    <property type="match status" value="1"/>
</dbReference>
<protein>
    <submittedName>
        <fullName evidence="2">Sugar phosphate isomerase/epimerase</fullName>
    </submittedName>
</protein>
<evidence type="ECO:0000313" key="3">
    <source>
        <dbReference type="Proteomes" id="UP000552097"/>
    </source>
</evidence>
<evidence type="ECO:0000259" key="1">
    <source>
        <dbReference type="Pfam" id="PF01261"/>
    </source>
</evidence>
<dbReference type="AlphaFoldDB" id="A0A7W9M0F9"/>
<dbReference type="GO" id="GO:0016853">
    <property type="term" value="F:isomerase activity"/>
    <property type="evidence" value="ECO:0007669"/>
    <property type="project" value="UniProtKB-KW"/>
</dbReference>
<dbReference type="InterPro" id="IPR047715">
    <property type="entry name" value="EboA_dom"/>
</dbReference>